<organism evidence="6 7">
    <name type="scientific">Teichococcus aerophilus</name>
    <dbReference type="NCBI Taxonomy" id="1224513"/>
    <lineage>
        <taxon>Bacteria</taxon>
        <taxon>Pseudomonadati</taxon>
        <taxon>Pseudomonadota</taxon>
        <taxon>Alphaproteobacteria</taxon>
        <taxon>Acetobacterales</taxon>
        <taxon>Roseomonadaceae</taxon>
        <taxon>Roseomonas</taxon>
    </lineage>
</organism>
<proteinExistence type="predicted"/>
<sequence>MSIIEQRQVANQLLAALPPADFARLAPALAPVDLAVYQTLFRAEEEVEAAYFVETGTISMLAHLEGGHLVEIGMVGSDGMAGLPFVFGTTISPADAVVQIPGRSLRVAAPAFRRVLQESPALTSMLLRYAQAFHTQVSLAAGCNATHNIVHRLARWLLMAHDRAGSDEFPLTHEIMSQMLAVRRTGVTVTAGALRSAGLIDYSRGKIIILDRPGLEKAACECYGTIQRITKRLNAPRP</sequence>
<dbReference type="InterPro" id="IPR012318">
    <property type="entry name" value="HTH_CRP"/>
</dbReference>
<dbReference type="Pfam" id="PF00027">
    <property type="entry name" value="cNMP_binding"/>
    <property type="match status" value="1"/>
</dbReference>
<dbReference type="PROSITE" id="PS50042">
    <property type="entry name" value="CNMP_BINDING_3"/>
    <property type="match status" value="1"/>
</dbReference>
<dbReference type="PANTHER" id="PTHR24567:SF74">
    <property type="entry name" value="HTH-TYPE TRANSCRIPTIONAL REGULATOR ARCR"/>
    <property type="match status" value="1"/>
</dbReference>
<gene>
    <name evidence="6" type="ORF">IBL26_00755</name>
</gene>
<dbReference type="InterPro" id="IPR036390">
    <property type="entry name" value="WH_DNA-bd_sf"/>
</dbReference>
<protein>
    <submittedName>
        <fullName evidence="6">Crp/Fnr family transcriptional regulator</fullName>
    </submittedName>
</protein>
<dbReference type="InterPro" id="IPR036388">
    <property type="entry name" value="WH-like_DNA-bd_sf"/>
</dbReference>
<keyword evidence="2" id="KW-0238">DNA-binding</keyword>
<dbReference type="InterPro" id="IPR000595">
    <property type="entry name" value="cNMP-bd_dom"/>
</dbReference>
<dbReference type="Pfam" id="PF13545">
    <property type="entry name" value="HTH_Crp_2"/>
    <property type="match status" value="1"/>
</dbReference>
<dbReference type="PANTHER" id="PTHR24567">
    <property type="entry name" value="CRP FAMILY TRANSCRIPTIONAL REGULATORY PROTEIN"/>
    <property type="match status" value="1"/>
</dbReference>
<dbReference type="EMBL" id="JACTVA010000001">
    <property type="protein sequence ID" value="MBC9205348.1"/>
    <property type="molecule type" value="Genomic_DNA"/>
</dbReference>
<dbReference type="RefSeq" id="WP_187782520.1">
    <property type="nucleotide sequence ID" value="NZ_JACTVA010000001.1"/>
</dbReference>
<keyword evidence="1" id="KW-0805">Transcription regulation</keyword>
<dbReference type="InterPro" id="IPR018490">
    <property type="entry name" value="cNMP-bd_dom_sf"/>
</dbReference>
<evidence type="ECO:0000259" key="4">
    <source>
        <dbReference type="PROSITE" id="PS50042"/>
    </source>
</evidence>
<dbReference type="SMART" id="SM00100">
    <property type="entry name" value="cNMP"/>
    <property type="match status" value="1"/>
</dbReference>
<dbReference type="Proteomes" id="UP000626026">
    <property type="component" value="Unassembled WGS sequence"/>
</dbReference>
<reference evidence="6 7" key="1">
    <citation type="journal article" date="2013" name="Int. J. Syst. Evol. Microbiol.">
        <title>Roseomonas aerophila sp. nov., isolated from air.</title>
        <authorList>
            <person name="Kim S.J."/>
            <person name="Weon H.Y."/>
            <person name="Ahn J.H."/>
            <person name="Hong S.B."/>
            <person name="Seok S.J."/>
            <person name="Whang K.S."/>
            <person name="Kwon S.W."/>
        </authorList>
    </citation>
    <scope>NUCLEOTIDE SEQUENCE [LARGE SCALE GENOMIC DNA]</scope>
    <source>
        <strain evidence="6 7">NBRC 108923</strain>
    </source>
</reference>
<dbReference type="Gene3D" id="1.10.10.10">
    <property type="entry name" value="Winged helix-like DNA-binding domain superfamily/Winged helix DNA-binding domain"/>
    <property type="match status" value="1"/>
</dbReference>
<evidence type="ECO:0000313" key="7">
    <source>
        <dbReference type="Proteomes" id="UP000626026"/>
    </source>
</evidence>
<evidence type="ECO:0000256" key="2">
    <source>
        <dbReference type="ARBA" id="ARBA00023125"/>
    </source>
</evidence>
<dbReference type="InterPro" id="IPR050397">
    <property type="entry name" value="Env_Response_Regulators"/>
</dbReference>
<dbReference type="CDD" id="cd00038">
    <property type="entry name" value="CAP_ED"/>
    <property type="match status" value="1"/>
</dbReference>
<keyword evidence="3" id="KW-0804">Transcription</keyword>
<dbReference type="Gene3D" id="2.60.120.10">
    <property type="entry name" value="Jelly Rolls"/>
    <property type="match status" value="1"/>
</dbReference>
<evidence type="ECO:0000259" key="5">
    <source>
        <dbReference type="PROSITE" id="PS51063"/>
    </source>
</evidence>
<evidence type="ECO:0000313" key="6">
    <source>
        <dbReference type="EMBL" id="MBC9205348.1"/>
    </source>
</evidence>
<dbReference type="PROSITE" id="PS51063">
    <property type="entry name" value="HTH_CRP_2"/>
    <property type="match status" value="1"/>
</dbReference>
<dbReference type="SUPFAM" id="SSF46785">
    <property type="entry name" value="Winged helix' DNA-binding domain"/>
    <property type="match status" value="1"/>
</dbReference>
<dbReference type="InterPro" id="IPR014710">
    <property type="entry name" value="RmlC-like_jellyroll"/>
</dbReference>
<name>A0ABR7RG91_9PROT</name>
<keyword evidence="7" id="KW-1185">Reference proteome</keyword>
<evidence type="ECO:0000256" key="3">
    <source>
        <dbReference type="ARBA" id="ARBA00023163"/>
    </source>
</evidence>
<accession>A0ABR7RG91</accession>
<comment type="caution">
    <text evidence="6">The sequence shown here is derived from an EMBL/GenBank/DDBJ whole genome shotgun (WGS) entry which is preliminary data.</text>
</comment>
<feature type="domain" description="HTH crp-type" evidence="5">
    <location>
        <begin position="147"/>
        <end position="213"/>
    </location>
</feature>
<evidence type="ECO:0000256" key="1">
    <source>
        <dbReference type="ARBA" id="ARBA00023015"/>
    </source>
</evidence>
<feature type="domain" description="Cyclic nucleotide-binding" evidence="4">
    <location>
        <begin position="13"/>
        <end position="116"/>
    </location>
</feature>
<dbReference type="SUPFAM" id="SSF51206">
    <property type="entry name" value="cAMP-binding domain-like"/>
    <property type="match status" value="1"/>
</dbReference>